<proteinExistence type="predicted"/>
<feature type="non-terminal residue" evidence="1">
    <location>
        <position position="1"/>
    </location>
</feature>
<feature type="non-terminal residue" evidence="1">
    <location>
        <position position="72"/>
    </location>
</feature>
<name>A0A4R5PSK6_9PROT</name>
<dbReference type="Proteomes" id="UP000295096">
    <property type="component" value="Unassembled WGS sequence"/>
</dbReference>
<sequence length="72" mass="8014">RPKLDPLLPVIDRILEEDQGRPRKQRHTARRIFERLIDPAWAVLKASRIRPGWGHEACGHAQAAGGGARGTS</sequence>
<organism evidence="1 2">
    <name type="scientific">Dankookia rubra</name>
    <dbReference type="NCBI Taxonomy" id="1442381"/>
    <lineage>
        <taxon>Bacteria</taxon>
        <taxon>Pseudomonadati</taxon>
        <taxon>Pseudomonadota</taxon>
        <taxon>Alphaproteobacteria</taxon>
        <taxon>Acetobacterales</taxon>
        <taxon>Roseomonadaceae</taxon>
        <taxon>Dankookia</taxon>
    </lineage>
</organism>
<accession>A0A4R5PSK6</accession>
<dbReference type="EMBL" id="SMSJ01000438">
    <property type="protein sequence ID" value="TDH48202.1"/>
    <property type="molecule type" value="Genomic_DNA"/>
</dbReference>
<evidence type="ECO:0000313" key="1">
    <source>
        <dbReference type="EMBL" id="TDH48202.1"/>
    </source>
</evidence>
<gene>
    <name evidence="1" type="ORF">E2C06_37200</name>
</gene>
<evidence type="ECO:0000313" key="2">
    <source>
        <dbReference type="Proteomes" id="UP000295096"/>
    </source>
</evidence>
<reference evidence="1 2" key="1">
    <citation type="journal article" date="2016" name="J. Microbiol.">
        <title>Dankookia rubra gen. nov., sp. nov., an alphaproteobacterium isolated from sediment of a shallow stream.</title>
        <authorList>
            <person name="Kim W.H."/>
            <person name="Kim D.H."/>
            <person name="Kang K."/>
            <person name="Ahn T.Y."/>
        </authorList>
    </citation>
    <scope>NUCLEOTIDE SEQUENCE [LARGE SCALE GENOMIC DNA]</scope>
    <source>
        <strain evidence="1 2">JCM30602</strain>
    </source>
</reference>
<keyword evidence="2" id="KW-1185">Reference proteome</keyword>
<dbReference type="AlphaFoldDB" id="A0A4R5PSK6"/>
<comment type="caution">
    <text evidence="1">The sequence shown here is derived from an EMBL/GenBank/DDBJ whole genome shotgun (WGS) entry which is preliminary data.</text>
</comment>
<protein>
    <submittedName>
        <fullName evidence="1">IS21 family transposase</fullName>
    </submittedName>
</protein>